<dbReference type="InterPro" id="IPR000863">
    <property type="entry name" value="Sulfotransferase_dom"/>
</dbReference>
<keyword evidence="2" id="KW-0808">Transferase</keyword>
<evidence type="ECO:0000313" key="4">
    <source>
        <dbReference type="EMBL" id="WAR23344.1"/>
    </source>
</evidence>
<feature type="domain" description="Sulfotransferase" evidence="3">
    <location>
        <begin position="50"/>
        <end position="168"/>
    </location>
</feature>
<reference evidence="4" key="1">
    <citation type="submission" date="2022-11" db="EMBL/GenBank/DDBJ databases">
        <title>Centuries of genome instability and evolution in soft-shell clam transmissible cancer (bioRxiv).</title>
        <authorList>
            <person name="Hart S.F.M."/>
            <person name="Yonemitsu M.A."/>
            <person name="Giersch R.M."/>
            <person name="Beal B.F."/>
            <person name="Arriagada G."/>
            <person name="Davis B.W."/>
            <person name="Ostrander E.A."/>
            <person name="Goff S.P."/>
            <person name="Metzger M.J."/>
        </authorList>
    </citation>
    <scope>NUCLEOTIDE SEQUENCE</scope>
    <source>
        <strain evidence="4">MELC-2E11</strain>
        <tissue evidence="4">Siphon/mantle</tissue>
    </source>
</reference>
<dbReference type="Proteomes" id="UP001164746">
    <property type="component" value="Chromosome 13"/>
</dbReference>
<evidence type="ECO:0000313" key="5">
    <source>
        <dbReference type="Proteomes" id="UP001164746"/>
    </source>
</evidence>
<dbReference type="PANTHER" id="PTHR11783">
    <property type="entry name" value="SULFOTRANSFERASE SULT"/>
    <property type="match status" value="1"/>
</dbReference>
<accession>A0ABY7FR56</accession>
<dbReference type="InterPro" id="IPR027417">
    <property type="entry name" value="P-loop_NTPase"/>
</dbReference>
<dbReference type="SUPFAM" id="SSF52540">
    <property type="entry name" value="P-loop containing nucleoside triphosphate hydrolases"/>
    <property type="match status" value="1"/>
</dbReference>
<evidence type="ECO:0000259" key="3">
    <source>
        <dbReference type="Pfam" id="PF00685"/>
    </source>
</evidence>
<dbReference type="EMBL" id="CP111024">
    <property type="protein sequence ID" value="WAR23344.1"/>
    <property type="molecule type" value="Genomic_DNA"/>
</dbReference>
<evidence type="ECO:0000256" key="2">
    <source>
        <dbReference type="ARBA" id="ARBA00022679"/>
    </source>
</evidence>
<name>A0ABY7FR56_MYAAR</name>
<comment type="similarity">
    <text evidence="1">Belongs to the sulfotransferase 1 family.</text>
</comment>
<protein>
    <submittedName>
        <fullName evidence="4">ST1C2-like protein</fullName>
    </submittedName>
</protein>
<evidence type="ECO:0000256" key="1">
    <source>
        <dbReference type="ARBA" id="ARBA00005771"/>
    </source>
</evidence>
<keyword evidence="5" id="KW-1185">Reference proteome</keyword>
<gene>
    <name evidence="4" type="ORF">MAR_037013</name>
</gene>
<dbReference type="Gene3D" id="3.40.50.300">
    <property type="entry name" value="P-loop containing nucleotide triphosphate hydrolases"/>
    <property type="match status" value="2"/>
</dbReference>
<dbReference type="Pfam" id="PF00685">
    <property type="entry name" value="Sulfotransfer_1"/>
    <property type="match status" value="2"/>
</dbReference>
<organism evidence="4 5">
    <name type="scientific">Mya arenaria</name>
    <name type="common">Soft-shell clam</name>
    <dbReference type="NCBI Taxonomy" id="6604"/>
    <lineage>
        <taxon>Eukaryota</taxon>
        <taxon>Metazoa</taxon>
        <taxon>Spiralia</taxon>
        <taxon>Lophotrochozoa</taxon>
        <taxon>Mollusca</taxon>
        <taxon>Bivalvia</taxon>
        <taxon>Autobranchia</taxon>
        <taxon>Heteroconchia</taxon>
        <taxon>Euheterodonta</taxon>
        <taxon>Imparidentia</taxon>
        <taxon>Neoheterodontei</taxon>
        <taxon>Myida</taxon>
        <taxon>Myoidea</taxon>
        <taxon>Myidae</taxon>
        <taxon>Mya</taxon>
    </lineage>
</organism>
<proteinExistence type="inferred from homology"/>
<feature type="domain" description="Sulfotransferase" evidence="3">
    <location>
        <begin position="170"/>
        <end position="253"/>
    </location>
</feature>
<sequence length="411" mass="45906">MSKAPQKYTVEDGAGNSFELVDVDGTPFPAYFTDDPTSRLQEIRDMTARDDDIFIVAYPKAGTHWVWEMTTMLLRGTAEYHASMKEAQMIELTGASAAANIPSPRVFNTHLLFRQLPTDAFKRRCKMVYVTRNPKDMAVSRYCHNTRGQVAYKGTFHDYLPLYMQGKVAEVKRLATFLGTKTDGEFLEAVCDRCSFTNLKTSYEKTKADFGPGETPLNYTFRKGQIGDWKNWFTVAESEAFDGVVHENLGQLGLDFVYTRFADGYKRFNGFSGPFTAVGLLQSHGNVVCIHLNLQCEGGAFRFPSPSGFKQPLMNKTGESLPTSPSCDLDQAYQQGGTGDNTDPSIPQTRLRERVHTIGALGIQTSTDLGESSGVWQVSAAIYVHVKAVAKQERVLGRCLSLHRQPRELFY</sequence>